<comment type="similarity">
    <text evidence="2">Belongs to the DNA photolyase class-1 family.</text>
</comment>
<sequence>MAKAPVQVVWFKRDLRIHDHAPLATAAAAGPVLPVFAIEPEQWQAPDSALRHWQFAADSLIDLSNALKTLSLPLCLWQGNMLELLATLKARYGDLVLHSHQETGNDWSFERDKRVHRWCRQHGIEWQEARQHGVVRGLKSRSENRNAWEKQWEALMTAPAFPAPQNAQVAEGWQAFHHIDVDQLHGLTLGFDKTPCPERQPGGRHEGRALWRSFVTQRGRRYRGSLSKPLLAWAFGSRLSPHLAWGTLSLREVVQSLRRQRQKHADDTAWTRSLRAFTSRLYWHCHFMQKLESEPSIESQTLHPALRGLRERDPDQPNLIAWKNGQTGVPLVDACMRSLIATGWLNFRMRAMLISHATFGLGLHWYEPALHLARLFTDFEPGIHYPQVQMQAGATGTNALRVYNPIKQAEDNDPDGEFVARWVPELTALPLEWRAKPWALPESLRRRFGFQPDVDYPVPNDFEAEARYWKKMLYDLRRTPEAREDSQAIVDKLASQRRPPARRAKKAKPANRQQLSLFDDGGLDNA</sequence>
<feature type="region of interest" description="Disordered" evidence="7">
    <location>
        <begin position="484"/>
        <end position="526"/>
    </location>
</feature>
<dbReference type="InterPro" id="IPR018394">
    <property type="entry name" value="DNA_photolyase_1_CS_C"/>
</dbReference>
<dbReference type="RefSeq" id="WP_092824489.1">
    <property type="nucleotide sequence ID" value="NZ_FOGS01000001.1"/>
</dbReference>
<dbReference type="Pfam" id="PF03441">
    <property type="entry name" value="FAD_binding_7"/>
    <property type="match status" value="1"/>
</dbReference>
<dbReference type="GO" id="GO:0006139">
    <property type="term" value="P:nucleobase-containing compound metabolic process"/>
    <property type="evidence" value="ECO:0007669"/>
    <property type="project" value="UniProtKB-ARBA"/>
</dbReference>
<evidence type="ECO:0000256" key="3">
    <source>
        <dbReference type="ARBA" id="ARBA00022630"/>
    </source>
</evidence>
<dbReference type="GO" id="GO:0071949">
    <property type="term" value="F:FAD binding"/>
    <property type="evidence" value="ECO:0007669"/>
    <property type="project" value="TreeGrafter"/>
</dbReference>
<evidence type="ECO:0000256" key="5">
    <source>
        <dbReference type="ARBA" id="ARBA00022991"/>
    </source>
</evidence>
<organism evidence="9 10">
    <name type="scientific">Vreelandella subterranea</name>
    <dbReference type="NCBI Taxonomy" id="416874"/>
    <lineage>
        <taxon>Bacteria</taxon>
        <taxon>Pseudomonadati</taxon>
        <taxon>Pseudomonadota</taxon>
        <taxon>Gammaproteobacteria</taxon>
        <taxon>Oceanospirillales</taxon>
        <taxon>Halomonadaceae</taxon>
        <taxon>Vreelandella</taxon>
    </lineage>
</organism>
<keyword evidence="4 6" id="KW-0274">FAD</keyword>
<dbReference type="SUPFAM" id="SSF52425">
    <property type="entry name" value="Cryptochrome/photolyase, N-terminal domain"/>
    <property type="match status" value="1"/>
</dbReference>
<evidence type="ECO:0000256" key="4">
    <source>
        <dbReference type="ARBA" id="ARBA00022827"/>
    </source>
</evidence>
<evidence type="ECO:0000313" key="10">
    <source>
        <dbReference type="Proteomes" id="UP000198505"/>
    </source>
</evidence>
<dbReference type="GO" id="GO:0009416">
    <property type="term" value="P:response to light stimulus"/>
    <property type="evidence" value="ECO:0007669"/>
    <property type="project" value="TreeGrafter"/>
</dbReference>
<protein>
    <submittedName>
        <fullName evidence="9">Deoxyribodipyrimidine photo-lyase</fullName>
    </submittedName>
</protein>
<feature type="compositionally biased region" description="Basic residues" evidence="7">
    <location>
        <begin position="499"/>
        <end position="509"/>
    </location>
</feature>
<dbReference type="InterPro" id="IPR006050">
    <property type="entry name" value="DNA_photolyase_N"/>
</dbReference>
<feature type="domain" description="Photolyase/cryptochrome alpha/beta" evidence="8">
    <location>
        <begin position="5"/>
        <end position="134"/>
    </location>
</feature>
<evidence type="ECO:0000256" key="1">
    <source>
        <dbReference type="ARBA" id="ARBA00001932"/>
    </source>
</evidence>
<keyword evidence="3 6" id="KW-0285">Flavoprotein</keyword>
<dbReference type="EMBL" id="FOGS01000001">
    <property type="protein sequence ID" value="SER46440.1"/>
    <property type="molecule type" value="Genomic_DNA"/>
</dbReference>
<reference evidence="10" key="1">
    <citation type="submission" date="2016-10" db="EMBL/GenBank/DDBJ databases">
        <authorList>
            <person name="Varghese N."/>
            <person name="Submissions S."/>
        </authorList>
    </citation>
    <scope>NUCLEOTIDE SEQUENCE [LARGE SCALE GENOMIC DNA]</scope>
    <source>
        <strain evidence="10">CGMCC 1.6495</strain>
    </source>
</reference>
<dbReference type="PROSITE" id="PS00394">
    <property type="entry name" value="DNA_PHOTOLYASES_1_1"/>
    <property type="match status" value="1"/>
</dbReference>
<dbReference type="InterPro" id="IPR036134">
    <property type="entry name" value="Crypto/Photolyase_FAD-like_sf"/>
</dbReference>
<accession>A0A1H9PE27</accession>
<dbReference type="AlphaFoldDB" id="A0A1H9PE27"/>
<dbReference type="InterPro" id="IPR002081">
    <property type="entry name" value="Cryptochrome/DNA_photolyase_1"/>
</dbReference>
<comment type="cofactor">
    <cofactor evidence="1">
        <name>(6R)-5,10-methylene-5,6,7,8-tetrahydrofolate</name>
        <dbReference type="ChEBI" id="CHEBI:15636"/>
    </cofactor>
</comment>
<dbReference type="Pfam" id="PF00875">
    <property type="entry name" value="DNA_photolyase"/>
    <property type="match status" value="1"/>
</dbReference>
<evidence type="ECO:0000313" key="9">
    <source>
        <dbReference type="EMBL" id="SER46440.1"/>
    </source>
</evidence>
<evidence type="ECO:0000256" key="2">
    <source>
        <dbReference type="ARBA" id="ARBA00005862"/>
    </source>
</evidence>
<dbReference type="Gene3D" id="1.25.40.80">
    <property type="match status" value="1"/>
</dbReference>
<dbReference type="Gene3D" id="3.40.50.620">
    <property type="entry name" value="HUPs"/>
    <property type="match status" value="1"/>
</dbReference>
<gene>
    <name evidence="9" type="ORF">SAMN04487958_101212</name>
</gene>
<dbReference type="PANTHER" id="PTHR11455">
    <property type="entry name" value="CRYPTOCHROME"/>
    <property type="match status" value="1"/>
</dbReference>
<dbReference type="InterPro" id="IPR036155">
    <property type="entry name" value="Crypto/Photolyase_N_sf"/>
</dbReference>
<evidence type="ECO:0000259" key="8">
    <source>
        <dbReference type="PROSITE" id="PS51645"/>
    </source>
</evidence>
<keyword evidence="9" id="KW-0456">Lyase</keyword>
<feature type="binding site" evidence="6">
    <location>
        <position position="277"/>
    </location>
    <ligand>
        <name>FAD</name>
        <dbReference type="ChEBI" id="CHEBI:57692"/>
    </ligand>
</feature>
<dbReference type="GO" id="GO:0006950">
    <property type="term" value="P:response to stress"/>
    <property type="evidence" value="ECO:0007669"/>
    <property type="project" value="UniProtKB-ARBA"/>
</dbReference>
<name>A0A1H9PE27_9GAMM</name>
<dbReference type="SUPFAM" id="SSF48173">
    <property type="entry name" value="Cryptochrome/photolyase FAD-binding domain"/>
    <property type="match status" value="1"/>
</dbReference>
<evidence type="ECO:0000256" key="6">
    <source>
        <dbReference type="PIRSR" id="PIRSR602081-1"/>
    </source>
</evidence>
<evidence type="ECO:0000256" key="7">
    <source>
        <dbReference type="SAM" id="MobiDB-lite"/>
    </source>
</evidence>
<dbReference type="Gene3D" id="1.10.579.10">
    <property type="entry name" value="DNA Cyclobutane Dipyrimidine Photolyase, subunit A, domain 3"/>
    <property type="match status" value="1"/>
</dbReference>
<dbReference type="PANTHER" id="PTHR11455:SF9">
    <property type="entry name" value="CRYPTOCHROME CIRCADIAN CLOCK 5 ISOFORM X1"/>
    <property type="match status" value="1"/>
</dbReference>
<feature type="binding site" evidence="6">
    <location>
        <position position="222"/>
    </location>
    <ligand>
        <name>FAD</name>
        <dbReference type="ChEBI" id="CHEBI:57692"/>
    </ligand>
</feature>
<keyword evidence="10" id="KW-1185">Reference proteome</keyword>
<dbReference type="InterPro" id="IPR014729">
    <property type="entry name" value="Rossmann-like_a/b/a_fold"/>
</dbReference>
<proteinExistence type="inferred from homology"/>
<dbReference type="GO" id="GO:0003677">
    <property type="term" value="F:DNA binding"/>
    <property type="evidence" value="ECO:0007669"/>
    <property type="project" value="TreeGrafter"/>
</dbReference>
<keyword evidence="5" id="KW-0157">Chromophore</keyword>
<dbReference type="InterPro" id="IPR005101">
    <property type="entry name" value="Cryptochr/Photolyase_FAD-bd"/>
</dbReference>
<comment type="cofactor">
    <cofactor evidence="6">
        <name>FAD</name>
        <dbReference type="ChEBI" id="CHEBI:57692"/>
    </cofactor>
    <text evidence="6">Binds 1 FAD per subunit.</text>
</comment>
<dbReference type="GO" id="GO:0003904">
    <property type="term" value="F:deoxyribodipyrimidine photo-lyase activity"/>
    <property type="evidence" value="ECO:0007669"/>
    <property type="project" value="TreeGrafter"/>
</dbReference>
<dbReference type="Proteomes" id="UP000198505">
    <property type="component" value="Unassembled WGS sequence"/>
</dbReference>
<dbReference type="STRING" id="416874.SAMN04487958_101212"/>
<dbReference type="PROSITE" id="PS51645">
    <property type="entry name" value="PHR_CRY_ALPHA_BETA"/>
    <property type="match status" value="1"/>
</dbReference>